<name>A0A939JHB1_9ACTN</name>
<evidence type="ECO:0000313" key="3">
    <source>
        <dbReference type="EMBL" id="MBO0512417.1"/>
    </source>
</evidence>
<evidence type="ECO:0000256" key="1">
    <source>
        <dbReference type="SAM" id="MobiDB-lite"/>
    </source>
</evidence>
<feature type="signal peptide" evidence="2">
    <location>
        <begin position="1"/>
        <end position="16"/>
    </location>
</feature>
<dbReference type="Proteomes" id="UP000664167">
    <property type="component" value="Unassembled WGS sequence"/>
</dbReference>
<keyword evidence="2" id="KW-0732">Signal</keyword>
<dbReference type="AlphaFoldDB" id="A0A939JHB1"/>
<dbReference type="RefSeq" id="WP_206961810.1">
    <property type="nucleotide sequence ID" value="NZ_JAFLRJ010000099.1"/>
</dbReference>
<organism evidence="3 4">
    <name type="scientific">Streptomyces beijiangensis</name>
    <dbReference type="NCBI Taxonomy" id="163361"/>
    <lineage>
        <taxon>Bacteria</taxon>
        <taxon>Bacillati</taxon>
        <taxon>Actinomycetota</taxon>
        <taxon>Actinomycetes</taxon>
        <taxon>Kitasatosporales</taxon>
        <taxon>Streptomycetaceae</taxon>
        <taxon>Streptomyces</taxon>
    </lineage>
</organism>
<sequence length="123" mass="13111">MAVVMLAIAGGVVAFAASSGTSDGGGSAREQVKSEAQARVDETARVQERGRIAGEQLRNVRLHRGGVTRVQALPTEADCGQQWDYQDLAKEFGDKHRVDFVYGCTHDVKLAQLEPGGTIVEVG</sequence>
<keyword evidence="4" id="KW-1185">Reference proteome</keyword>
<protein>
    <recommendedName>
        <fullName evidence="5">Secreted protein</fullName>
    </recommendedName>
</protein>
<evidence type="ECO:0000313" key="4">
    <source>
        <dbReference type="Proteomes" id="UP000664167"/>
    </source>
</evidence>
<accession>A0A939JHB1</accession>
<proteinExistence type="predicted"/>
<dbReference type="EMBL" id="JAFLRJ010000099">
    <property type="protein sequence ID" value="MBO0512417.1"/>
    <property type="molecule type" value="Genomic_DNA"/>
</dbReference>
<comment type="caution">
    <text evidence="3">The sequence shown here is derived from an EMBL/GenBank/DDBJ whole genome shotgun (WGS) entry which is preliminary data.</text>
</comment>
<reference evidence="3" key="1">
    <citation type="submission" date="2021-03" db="EMBL/GenBank/DDBJ databases">
        <title>Streptomyces poriferae sp. nov., a novel marine sponge-derived Actinobacteria species with anti-MRSA activity.</title>
        <authorList>
            <person name="Sandoval-Powers M."/>
            <person name="Kralova S."/>
            <person name="Nguyen G.-S."/>
            <person name="Fawwal D."/>
            <person name="Degnes K."/>
            <person name="Klinkenberg G."/>
            <person name="Sletta H."/>
            <person name="Wentzel A."/>
            <person name="Liles M.R."/>
        </authorList>
    </citation>
    <scope>NUCLEOTIDE SEQUENCE</scope>
    <source>
        <strain evidence="3">DSM 41794</strain>
    </source>
</reference>
<feature type="compositionally biased region" description="Basic and acidic residues" evidence="1">
    <location>
        <begin position="30"/>
        <end position="43"/>
    </location>
</feature>
<feature type="region of interest" description="Disordered" evidence="1">
    <location>
        <begin position="18"/>
        <end position="43"/>
    </location>
</feature>
<gene>
    <name evidence="3" type="ORF">J0695_11445</name>
</gene>
<feature type="chain" id="PRO_5037565810" description="Secreted protein" evidence="2">
    <location>
        <begin position="17"/>
        <end position="123"/>
    </location>
</feature>
<evidence type="ECO:0008006" key="5">
    <source>
        <dbReference type="Google" id="ProtNLM"/>
    </source>
</evidence>
<evidence type="ECO:0000256" key="2">
    <source>
        <dbReference type="SAM" id="SignalP"/>
    </source>
</evidence>